<dbReference type="InterPro" id="IPR003356">
    <property type="entry name" value="DNA_methylase_A-5"/>
</dbReference>
<evidence type="ECO:0000256" key="1">
    <source>
        <dbReference type="ARBA" id="ARBA00022747"/>
    </source>
</evidence>
<dbReference type="PANTHER" id="PTHR42998">
    <property type="entry name" value="TYPE I RESTRICTION ENZYME HINDVIIP M PROTEIN-RELATED"/>
    <property type="match status" value="1"/>
</dbReference>
<dbReference type="PRINTS" id="PR00507">
    <property type="entry name" value="N12N6MTFRASE"/>
</dbReference>
<dbReference type="InterPro" id="IPR002052">
    <property type="entry name" value="DNA_methylase_N6_adenine_CS"/>
</dbReference>
<sequence length="556" mass="60138">MNDLGDRFVSRAEIARLAGVRRPAVSNWERRHPDTFPRPASAGEDGTELFRAAEVVDWLDHRAIPANARENGEPAGTTYGDRFRAGLQGGAEAAPKTPAPAPDTLVRGVEQALAQHGGTVSPEHVEMLLALLCLRGSRPEAWRALSSAAAGTTPPEPTELCRRITSDLPVRLSPTTLQTWQEGGRSLVEAIRLIDTHGTGERSECVAAFDHLIEWAARTGPARTAGEFFTPPSITRTVTRLLAPSVDAAEVHDPFCRTGEMLAAIVDTRGVSGRTRPLRVSGAGTPDFSLRLARLGMDLRGYDPADLVQGASTPSEYTAPLRRKVDLLVTNPPFNTRVPESPRNTGHWRYGPPPPHRANFDWLQYAVDSLSADGRACVVMAAGATFSNSSRERQIRSAMVTDGAVECVVELPPGLFFPTGIAVTLWLLRAPTGSCEEVLFITARAMGTMATRAVRSLSEQESDAIAHEYHAWRDSGGTGGAYRGSPGFSRAVGLDEIRANDYALTPSRYVSPVPETDSAPARKDSLGRLSAKLVRLHEEAARIDAFVESILRRHDV</sequence>
<keyword evidence="4" id="KW-1185">Reference proteome</keyword>
<accession>A0ABP5WLF7</accession>
<dbReference type="PANTHER" id="PTHR42998:SF1">
    <property type="entry name" value="TYPE I RESTRICTION ENZYME HINDI METHYLASE SUBUNIT"/>
    <property type="match status" value="1"/>
</dbReference>
<organism evidence="3 4">
    <name type="scientific">Streptomyces macrosporus</name>
    <dbReference type="NCBI Taxonomy" id="44032"/>
    <lineage>
        <taxon>Bacteria</taxon>
        <taxon>Bacillati</taxon>
        <taxon>Actinomycetota</taxon>
        <taxon>Actinomycetes</taxon>
        <taxon>Kitasatosporales</taxon>
        <taxon>Streptomycetaceae</taxon>
        <taxon>Streptomyces</taxon>
    </lineage>
</organism>
<name>A0ABP5WLF7_9ACTN</name>
<dbReference type="Pfam" id="PF02384">
    <property type="entry name" value="N6_Mtase"/>
    <property type="match status" value="1"/>
</dbReference>
<gene>
    <name evidence="3" type="ORF">GCM10010405_08070</name>
</gene>
<reference evidence="4" key="1">
    <citation type="journal article" date="2019" name="Int. J. Syst. Evol. Microbiol.">
        <title>The Global Catalogue of Microorganisms (GCM) 10K type strain sequencing project: providing services to taxonomists for standard genome sequencing and annotation.</title>
        <authorList>
            <consortium name="The Broad Institute Genomics Platform"/>
            <consortium name="The Broad Institute Genome Sequencing Center for Infectious Disease"/>
            <person name="Wu L."/>
            <person name="Ma J."/>
        </authorList>
    </citation>
    <scope>NUCLEOTIDE SEQUENCE [LARGE SCALE GENOMIC DNA]</scope>
    <source>
        <strain evidence="4">JCM 6305</strain>
    </source>
</reference>
<dbReference type="InterPro" id="IPR052916">
    <property type="entry name" value="Type-I_RE_MTase_Subunit"/>
</dbReference>
<evidence type="ECO:0000313" key="3">
    <source>
        <dbReference type="EMBL" id="GAA2427856.1"/>
    </source>
</evidence>
<evidence type="ECO:0000313" key="4">
    <source>
        <dbReference type="Proteomes" id="UP001501638"/>
    </source>
</evidence>
<dbReference type="RefSeq" id="WP_344320637.1">
    <property type="nucleotide sequence ID" value="NZ_BAAASZ010000006.1"/>
</dbReference>
<dbReference type="Gene3D" id="3.40.50.150">
    <property type="entry name" value="Vaccinia Virus protein VP39"/>
    <property type="match status" value="1"/>
</dbReference>
<dbReference type="InterPro" id="IPR029063">
    <property type="entry name" value="SAM-dependent_MTases_sf"/>
</dbReference>
<dbReference type="PROSITE" id="PS00092">
    <property type="entry name" value="N6_MTASE"/>
    <property type="match status" value="1"/>
</dbReference>
<dbReference type="SUPFAM" id="SSF53335">
    <property type="entry name" value="S-adenosyl-L-methionine-dependent methyltransferases"/>
    <property type="match status" value="1"/>
</dbReference>
<evidence type="ECO:0000259" key="2">
    <source>
        <dbReference type="Pfam" id="PF02384"/>
    </source>
</evidence>
<keyword evidence="1" id="KW-0680">Restriction system</keyword>
<feature type="domain" description="DNA methylase adenine-specific" evidence="2">
    <location>
        <begin position="221"/>
        <end position="516"/>
    </location>
</feature>
<dbReference type="Gene3D" id="1.10.10.10">
    <property type="entry name" value="Winged helix-like DNA-binding domain superfamily/Winged helix DNA-binding domain"/>
    <property type="match status" value="1"/>
</dbReference>
<dbReference type="Proteomes" id="UP001501638">
    <property type="component" value="Unassembled WGS sequence"/>
</dbReference>
<dbReference type="InterPro" id="IPR036388">
    <property type="entry name" value="WH-like_DNA-bd_sf"/>
</dbReference>
<proteinExistence type="predicted"/>
<protein>
    <recommendedName>
        <fullName evidence="2">DNA methylase adenine-specific domain-containing protein</fullName>
    </recommendedName>
</protein>
<comment type="caution">
    <text evidence="3">The sequence shown here is derived from an EMBL/GenBank/DDBJ whole genome shotgun (WGS) entry which is preliminary data.</text>
</comment>
<dbReference type="EMBL" id="BAAASZ010000006">
    <property type="protein sequence ID" value="GAA2427856.1"/>
    <property type="molecule type" value="Genomic_DNA"/>
</dbReference>